<dbReference type="AlphaFoldDB" id="A0A1T4VRD6"/>
<dbReference type="GO" id="GO:0046872">
    <property type="term" value="F:metal ion binding"/>
    <property type="evidence" value="ECO:0007669"/>
    <property type="project" value="UniProtKB-KW"/>
</dbReference>
<reference evidence="5 6" key="1">
    <citation type="submission" date="2017-02" db="EMBL/GenBank/DDBJ databases">
        <authorList>
            <person name="Peterson S.W."/>
        </authorList>
    </citation>
    <scope>NUCLEOTIDE SEQUENCE [LARGE SCALE GENOMIC DNA]</scope>
    <source>
        <strain evidence="5 6">DSM 18034</strain>
    </source>
</reference>
<name>A0A1T4VRD6_9BACT</name>
<keyword evidence="6" id="KW-1185">Reference proteome</keyword>
<feature type="transmembrane region" description="Helical" evidence="3">
    <location>
        <begin position="6"/>
        <end position="23"/>
    </location>
</feature>
<dbReference type="SUPFAM" id="SSF56300">
    <property type="entry name" value="Metallo-dependent phosphatases"/>
    <property type="match status" value="1"/>
</dbReference>
<dbReference type="PANTHER" id="PTHR31302">
    <property type="entry name" value="TRANSMEMBRANE PROTEIN WITH METALLOPHOSPHOESTERASE DOMAIN-RELATED"/>
    <property type="match status" value="1"/>
</dbReference>
<gene>
    <name evidence="5" type="ORF">SAMN02745702_00842</name>
</gene>
<dbReference type="RefSeq" id="WP_078684146.1">
    <property type="nucleotide sequence ID" value="NZ_FUYA01000002.1"/>
</dbReference>
<keyword evidence="3" id="KW-0472">Membrane</keyword>
<dbReference type="Gene3D" id="3.60.21.10">
    <property type="match status" value="1"/>
</dbReference>
<keyword evidence="3" id="KW-1133">Transmembrane helix</keyword>
<keyword evidence="3" id="KW-0812">Transmembrane</keyword>
<evidence type="ECO:0000313" key="6">
    <source>
        <dbReference type="Proteomes" id="UP000189733"/>
    </source>
</evidence>
<keyword evidence="2" id="KW-0378">Hydrolase</keyword>
<evidence type="ECO:0000256" key="2">
    <source>
        <dbReference type="ARBA" id="ARBA00022801"/>
    </source>
</evidence>
<keyword evidence="1" id="KW-0479">Metal-binding</keyword>
<feature type="transmembrane region" description="Helical" evidence="3">
    <location>
        <begin position="68"/>
        <end position="86"/>
    </location>
</feature>
<organism evidence="5 6">
    <name type="scientific">Desulfobaculum bizertense DSM 18034</name>
    <dbReference type="NCBI Taxonomy" id="1121442"/>
    <lineage>
        <taxon>Bacteria</taxon>
        <taxon>Pseudomonadati</taxon>
        <taxon>Thermodesulfobacteriota</taxon>
        <taxon>Desulfovibrionia</taxon>
        <taxon>Desulfovibrionales</taxon>
        <taxon>Desulfovibrionaceae</taxon>
        <taxon>Desulfobaculum</taxon>
    </lineage>
</organism>
<evidence type="ECO:0000256" key="3">
    <source>
        <dbReference type="SAM" id="Phobius"/>
    </source>
</evidence>
<sequence>MIFLIIISIVLALLSIYIGWRMIPPLGWEPRWKTVAWIFVFTPLLFAPVELFILSAGDSGLWADYARFGIYALISVFSLIFFLLLVRDLSFALQKFTLTCTSLLGAKKPRTPQKEPRHDPERRQFLTNALNGGIILLAGGLAGYGGFEALRRPELLRVDVPIAKLPKAFHGFTIALLSDLHINRPRSTDWLWGIVNMVNATKPDIVALTGDLSDSIASRVRNEVAPLNKLSARYGRFYVTGNHEYYTNAEDWIAELKHLGFTVLMSEHTAITHGTDRLLVCGVPDISGPKYYPNHISSPSLAQKGSRESDVKILLAHRPQSVYEAADSNYDLLVCGHTHGGQFLPWKYAVDLAQPFLSGLHKVKNTHIYVSRGTGYWGPPIRLGVPSEVTLLTLIPA</sequence>
<evidence type="ECO:0000259" key="4">
    <source>
        <dbReference type="Pfam" id="PF00149"/>
    </source>
</evidence>
<dbReference type="Proteomes" id="UP000189733">
    <property type="component" value="Unassembled WGS sequence"/>
</dbReference>
<dbReference type="EMBL" id="FUYA01000002">
    <property type="protein sequence ID" value="SKA67526.1"/>
    <property type="molecule type" value="Genomic_DNA"/>
</dbReference>
<proteinExistence type="predicted"/>
<dbReference type="GO" id="GO:0008758">
    <property type="term" value="F:UDP-2,3-diacylglucosamine hydrolase activity"/>
    <property type="evidence" value="ECO:0007669"/>
    <property type="project" value="TreeGrafter"/>
</dbReference>
<feature type="transmembrane region" description="Helical" evidence="3">
    <location>
        <begin position="35"/>
        <end position="56"/>
    </location>
</feature>
<protein>
    <recommendedName>
        <fullName evidence="4">Calcineurin-like phosphoesterase domain-containing protein</fullName>
    </recommendedName>
</protein>
<dbReference type="InterPro" id="IPR029052">
    <property type="entry name" value="Metallo-depent_PP-like"/>
</dbReference>
<dbReference type="GO" id="GO:0016020">
    <property type="term" value="C:membrane"/>
    <property type="evidence" value="ECO:0007669"/>
    <property type="project" value="GOC"/>
</dbReference>
<dbReference type="OrthoDB" id="9780884at2"/>
<accession>A0A1T4VRD6</accession>
<dbReference type="STRING" id="1121442.SAMN02745702_00842"/>
<evidence type="ECO:0000313" key="5">
    <source>
        <dbReference type="EMBL" id="SKA67526.1"/>
    </source>
</evidence>
<feature type="domain" description="Calcineurin-like phosphoesterase" evidence="4">
    <location>
        <begin position="173"/>
        <end position="340"/>
    </location>
</feature>
<dbReference type="InterPro" id="IPR051158">
    <property type="entry name" value="Metallophosphoesterase_sf"/>
</dbReference>
<dbReference type="Pfam" id="PF00149">
    <property type="entry name" value="Metallophos"/>
    <property type="match status" value="1"/>
</dbReference>
<evidence type="ECO:0000256" key="1">
    <source>
        <dbReference type="ARBA" id="ARBA00022723"/>
    </source>
</evidence>
<dbReference type="InterPro" id="IPR004843">
    <property type="entry name" value="Calcineurin-like_PHP"/>
</dbReference>
<dbReference type="CDD" id="cd07385">
    <property type="entry name" value="MPP_YkuE_C"/>
    <property type="match status" value="1"/>
</dbReference>
<dbReference type="GO" id="GO:0009245">
    <property type="term" value="P:lipid A biosynthetic process"/>
    <property type="evidence" value="ECO:0007669"/>
    <property type="project" value="TreeGrafter"/>
</dbReference>
<dbReference type="PANTHER" id="PTHR31302:SF31">
    <property type="entry name" value="PHOSPHODIESTERASE YAEI"/>
    <property type="match status" value="1"/>
</dbReference>